<keyword evidence="12" id="KW-0175">Coiled coil</keyword>
<dbReference type="Pfam" id="PF00072">
    <property type="entry name" value="Response_reg"/>
    <property type="match status" value="1"/>
</dbReference>
<keyword evidence="13" id="KW-1133">Transmembrane helix</keyword>
<proteinExistence type="predicted"/>
<dbReference type="SUPFAM" id="SSF55874">
    <property type="entry name" value="ATPase domain of HSP90 chaperone/DNA topoisomerase II/histidine kinase"/>
    <property type="match status" value="1"/>
</dbReference>
<feature type="domain" description="PAC" evidence="17">
    <location>
        <begin position="351"/>
        <end position="405"/>
    </location>
</feature>
<dbReference type="InterPro" id="IPR036097">
    <property type="entry name" value="HisK_dim/P_sf"/>
</dbReference>
<feature type="domain" description="PAC" evidence="17">
    <location>
        <begin position="232"/>
        <end position="283"/>
    </location>
</feature>
<dbReference type="Pfam" id="PF02518">
    <property type="entry name" value="HATPase_c"/>
    <property type="match status" value="1"/>
</dbReference>
<feature type="domain" description="PAS" evidence="16">
    <location>
        <begin position="158"/>
        <end position="203"/>
    </location>
</feature>
<dbReference type="PANTHER" id="PTHR45339">
    <property type="entry name" value="HYBRID SIGNAL TRANSDUCTION HISTIDINE KINASE J"/>
    <property type="match status" value="1"/>
</dbReference>
<organism evidence="18 19">
    <name type="scientific">Trichlorobacter thiogenes</name>
    <dbReference type="NCBI Taxonomy" id="115783"/>
    <lineage>
        <taxon>Bacteria</taxon>
        <taxon>Pseudomonadati</taxon>
        <taxon>Thermodesulfobacteriota</taxon>
        <taxon>Desulfuromonadia</taxon>
        <taxon>Geobacterales</taxon>
        <taxon>Geobacteraceae</taxon>
        <taxon>Trichlorobacter</taxon>
    </lineage>
</organism>
<name>A0A1T4MH55_9BACT</name>
<dbReference type="OrthoDB" id="5378360at2"/>
<evidence type="ECO:0000256" key="5">
    <source>
        <dbReference type="ARBA" id="ARBA00022741"/>
    </source>
</evidence>
<dbReference type="PROSITE" id="PS50112">
    <property type="entry name" value="PAS"/>
    <property type="match status" value="4"/>
</dbReference>
<dbReference type="PANTHER" id="PTHR45339:SF1">
    <property type="entry name" value="HYBRID SIGNAL TRANSDUCTION HISTIDINE KINASE J"/>
    <property type="match status" value="1"/>
</dbReference>
<keyword evidence="13" id="KW-0812">Transmembrane</keyword>
<dbReference type="Gene3D" id="3.30.450.20">
    <property type="entry name" value="PAS domain"/>
    <property type="match status" value="4"/>
</dbReference>
<keyword evidence="8" id="KW-0902">Two-component regulatory system</keyword>
<dbReference type="InterPro" id="IPR000014">
    <property type="entry name" value="PAS"/>
</dbReference>
<dbReference type="PROSITE" id="PS50110">
    <property type="entry name" value="RESPONSE_REGULATORY"/>
    <property type="match status" value="1"/>
</dbReference>
<dbReference type="STRING" id="115783.SAMN02745119_01296"/>
<evidence type="ECO:0000256" key="13">
    <source>
        <dbReference type="SAM" id="Phobius"/>
    </source>
</evidence>
<dbReference type="CDD" id="cd16922">
    <property type="entry name" value="HATPase_EvgS-ArcB-TorS-like"/>
    <property type="match status" value="1"/>
</dbReference>
<accession>A0A1T4MH55</accession>
<keyword evidence="4" id="KW-0808">Transferase</keyword>
<dbReference type="Pfam" id="PF00989">
    <property type="entry name" value="PAS"/>
    <property type="match status" value="1"/>
</dbReference>
<dbReference type="PROSITE" id="PS50113">
    <property type="entry name" value="PAC"/>
    <property type="match status" value="4"/>
</dbReference>
<dbReference type="EC" id="2.7.13.3" evidence="2"/>
<feature type="domain" description="PAC" evidence="17">
    <location>
        <begin position="474"/>
        <end position="524"/>
    </location>
</feature>
<feature type="domain" description="Histidine kinase" evidence="14">
    <location>
        <begin position="542"/>
        <end position="763"/>
    </location>
</feature>
<dbReference type="GO" id="GO:0005524">
    <property type="term" value="F:ATP binding"/>
    <property type="evidence" value="ECO:0007669"/>
    <property type="project" value="UniProtKB-KW"/>
</dbReference>
<reference evidence="19" key="1">
    <citation type="submission" date="2017-02" db="EMBL/GenBank/DDBJ databases">
        <authorList>
            <person name="Varghese N."/>
            <person name="Submissions S."/>
        </authorList>
    </citation>
    <scope>NUCLEOTIDE SEQUENCE [LARGE SCALE GENOMIC DNA]</scope>
    <source>
        <strain evidence="19">ATCC BAA-34</strain>
    </source>
</reference>
<dbReference type="CDD" id="cd00082">
    <property type="entry name" value="HisKA"/>
    <property type="match status" value="1"/>
</dbReference>
<dbReference type="EMBL" id="FUWR01000005">
    <property type="protein sequence ID" value="SJZ66349.1"/>
    <property type="molecule type" value="Genomic_DNA"/>
</dbReference>
<feature type="modified residue" description="4-aspartylphosphate" evidence="11">
    <location>
        <position position="838"/>
    </location>
</feature>
<evidence type="ECO:0000259" key="14">
    <source>
        <dbReference type="PROSITE" id="PS50109"/>
    </source>
</evidence>
<dbReference type="InterPro" id="IPR004358">
    <property type="entry name" value="Sig_transdc_His_kin-like_C"/>
</dbReference>
<evidence type="ECO:0000313" key="18">
    <source>
        <dbReference type="EMBL" id="SJZ66349.1"/>
    </source>
</evidence>
<dbReference type="InterPro" id="IPR000700">
    <property type="entry name" value="PAS-assoc_C"/>
</dbReference>
<dbReference type="InterPro" id="IPR011006">
    <property type="entry name" value="CheY-like_superfamily"/>
</dbReference>
<dbReference type="GO" id="GO:0006355">
    <property type="term" value="P:regulation of DNA-templated transcription"/>
    <property type="evidence" value="ECO:0007669"/>
    <property type="project" value="InterPro"/>
</dbReference>
<dbReference type="SUPFAM" id="SSF55785">
    <property type="entry name" value="PYP-like sensor domain (PAS domain)"/>
    <property type="match status" value="4"/>
</dbReference>
<feature type="transmembrane region" description="Helical" evidence="13">
    <location>
        <begin position="6"/>
        <end position="24"/>
    </location>
</feature>
<keyword evidence="3 11" id="KW-0597">Phosphoprotein</keyword>
<dbReference type="Proteomes" id="UP000190102">
    <property type="component" value="Unassembled WGS sequence"/>
</dbReference>
<evidence type="ECO:0000259" key="15">
    <source>
        <dbReference type="PROSITE" id="PS50110"/>
    </source>
</evidence>
<dbReference type="Pfam" id="PF13426">
    <property type="entry name" value="PAS_9"/>
    <property type="match status" value="3"/>
</dbReference>
<feature type="domain" description="PAC" evidence="17">
    <location>
        <begin position="106"/>
        <end position="157"/>
    </location>
</feature>
<evidence type="ECO:0000256" key="3">
    <source>
        <dbReference type="ARBA" id="ARBA00022553"/>
    </source>
</evidence>
<dbReference type="InterPro" id="IPR001610">
    <property type="entry name" value="PAC"/>
</dbReference>
<evidence type="ECO:0000256" key="1">
    <source>
        <dbReference type="ARBA" id="ARBA00000085"/>
    </source>
</evidence>
<keyword evidence="6" id="KW-0418">Kinase</keyword>
<protein>
    <recommendedName>
        <fullName evidence="10">Sensory/regulatory protein RpfC</fullName>
        <ecNumber evidence="2">2.7.13.3</ecNumber>
    </recommendedName>
</protein>
<dbReference type="Gene3D" id="3.40.50.2300">
    <property type="match status" value="1"/>
</dbReference>
<dbReference type="InterPro" id="IPR001789">
    <property type="entry name" value="Sig_transdc_resp-reg_receiver"/>
</dbReference>
<dbReference type="InterPro" id="IPR003594">
    <property type="entry name" value="HATPase_dom"/>
</dbReference>
<dbReference type="InterPro" id="IPR005467">
    <property type="entry name" value="His_kinase_dom"/>
</dbReference>
<dbReference type="SUPFAM" id="SSF52172">
    <property type="entry name" value="CheY-like"/>
    <property type="match status" value="1"/>
</dbReference>
<keyword evidence="7" id="KW-0067">ATP-binding</keyword>
<dbReference type="InterPro" id="IPR036890">
    <property type="entry name" value="HATPase_C_sf"/>
</dbReference>
<evidence type="ECO:0000256" key="10">
    <source>
        <dbReference type="ARBA" id="ARBA00068150"/>
    </source>
</evidence>
<dbReference type="Gene3D" id="3.30.565.10">
    <property type="entry name" value="Histidine kinase-like ATPase, C-terminal domain"/>
    <property type="match status" value="1"/>
</dbReference>
<dbReference type="PROSITE" id="PS50109">
    <property type="entry name" value="HIS_KIN"/>
    <property type="match status" value="1"/>
</dbReference>
<dbReference type="RefSeq" id="WP_078789569.1">
    <property type="nucleotide sequence ID" value="NZ_FUWR01000005.1"/>
</dbReference>
<comment type="catalytic activity">
    <reaction evidence="1">
        <text>ATP + protein L-histidine = ADP + protein N-phospho-L-histidine.</text>
        <dbReference type="EC" id="2.7.13.3"/>
    </reaction>
</comment>
<dbReference type="SMART" id="SM00387">
    <property type="entry name" value="HATPase_c"/>
    <property type="match status" value="1"/>
</dbReference>
<evidence type="ECO:0000256" key="4">
    <source>
        <dbReference type="ARBA" id="ARBA00022679"/>
    </source>
</evidence>
<dbReference type="NCBIfam" id="TIGR00229">
    <property type="entry name" value="sensory_box"/>
    <property type="match status" value="4"/>
</dbReference>
<dbReference type="Pfam" id="PF00512">
    <property type="entry name" value="HisKA"/>
    <property type="match status" value="1"/>
</dbReference>
<evidence type="ECO:0000256" key="11">
    <source>
        <dbReference type="PROSITE-ProRule" id="PRU00169"/>
    </source>
</evidence>
<feature type="domain" description="PAS" evidence="16">
    <location>
        <begin position="402"/>
        <end position="445"/>
    </location>
</feature>
<gene>
    <name evidence="18" type="ORF">SAMN02745119_01296</name>
</gene>
<dbReference type="SUPFAM" id="SSF47384">
    <property type="entry name" value="Homodimeric domain of signal transducing histidine kinase"/>
    <property type="match status" value="1"/>
</dbReference>
<feature type="domain" description="PAS" evidence="16">
    <location>
        <begin position="280"/>
        <end position="336"/>
    </location>
</feature>
<dbReference type="GO" id="GO:0000155">
    <property type="term" value="F:phosphorelay sensor kinase activity"/>
    <property type="evidence" value="ECO:0007669"/>
    <property type="project" value="InterPro"/>
</dbReference>
<feature type="domain" description="Response regulatory" evidence="15">
    <location>
        <begin position="789"/>
        <end position="907"/>
    </location>
</feature>
<dbReference type="SMART" id="SM00448">
    <property type="entry name" value="REC"/>
    <property type="match status" value="1"/>
</dbReference>
<evidence type="ECO:0000256" key="12">
    <source>
        <dbReference type="SAM" id="Coils"/>
    </source>
</evidence>
<dbReference type="Gene3D" id="1.10.287.130">
    <property type="match status" value="1"/>
</dbReference>
<dbReference type="SMART" id="SM00091">
    <property type="entry name" value="PAS"/>
    <property type="match status" value="4"/>
</dbReference>
<evidence type="ECO:0000259" key="16">
    <source>
        <dbReference type="PROSITE" id="PS50112"/>
    </source>
</evidence>
<dbReference type="CDD" id="cd00130">
    <property type="entry name" value="PAS"/>
    <property type="match status" value="4"/>
</dbReference>
<dbReference type="InterPro" id="IPR003661">
    <property type="entry name" value="HisK_dim/P_dom"/>
</dbReference>
<evidence type="ECO:0000256" key="9">
    <source>
        <dbReference type="ARBA" id="ARBA00064003"/>
    </source>
</evidence>
<evidence type="ECO:0000256" key="6">
    <source>
        <dbReference type="ARBA" id="ARBA00022777"/>
    </source>
</evidence>
<evidence type="ECO:0000256" key="7">
    <source>
        <dbReference type="ARBA" id="ARBA00022840"/>
    </source>
</evidence>
<feature type="domain" description="PAS" evidence="16">
    <location>
        <begin position="39"/>
        <end position="91"/>
    </location>
</feature>
<evidence type="ECO:0000313" key="19">
    <source>
        <dbReference type="Proteomes" id="UP000190102"/>
    </source>
</evidence>
<dbReference type="SMART" id="SM00388">
    <property type="entry name" value="HisKA"/>
    <property type="match status" value="1"/>
</dbReference>
<sequence>MTASVLVYGVGMLILAALFLLYSWQKRQLQHQVAFKQALLERTTAGILIVSSERMIVEVNRRFCELFGYGRDELVGQSVEIVHPDHEQYLRFGQWFANARANGPLVQIEWQYRRKDGSLFWAVISGGAITLPDGDGGVVWSLTDISDRKQAEEELLAERSHLQALFEHNGTGNLIVSSERLMLKVNQQFCHLFGYQEEEMVGQCVRMLHVDQQHYENWAPTFRQARDGKTHLTAEYPMRRKDGSVFWCFLTGVKLPLQDGEIGVVWSIIDITERKQGEIALKRLSLAVEQSANIVVITDPHGVIQYVNPRFSEATGYSPEEAIGQTPRILKSEYHPPELYAELWQTITAGQPWRGELLNKTKDGTEFWEQATITPLLDDSGAIINFVAIKEIITERKEAERQMALLNFALDTIHEAAFMADKDARFYYVNQEASRATGYSREELLTMGIGDIDTDFSLDEWPALWHQLMAQRSMTFEGSHRGKSGKLYPVEVTANYLEFNGEGYNLGLVRDITERKKIEAALQEAKERAETANRAKTEFLANMSHELRTPMHGIISTIHLLQSTKLDHEQDEYLENVELSAKSLLAIISDILDISKVEAGKLEFEYVDFSLRQTLHEIIGSQTYTISQKGLELICDLPEELPDTLQGDALRVKQIFLNLLGNAIKFTAQGRITVAARQISRDRNSVTLRLSVSDTGIGMSAAAMERIFAPFEQADSSTTRKYGGTGLGLSICRRLVELMGGRIWAESKEGVGSSFHVELPFLLQKQPERSLSQVVKENLPEQRPTRSLKILLAEDNQINARSMTAILSRMGHQVTAVEDGLQALEQWRTTEWDCILMDVQMPVMDGIEATRQIRQEEQQRGSHTAIIALTAHALRGDRERIMAEGFDNYIAKPVDMELLLAALASLPGGTSASAHRV</sequence>
<evidence type="ECO:0000256" key="2">
    <source>
        <dbReference type="ARBA" id="ARBA00012438"/>
    </source>
</evidence>
<dbReference type="FunFam" id="3.30.565.10:FF:000010">
    <property type="entry name" value="Sensor histidine kinase RcsC"/>
    <property type="match status" value="1"/>
</dbReference>
<keyword evidence="5" id="KW-0547">Nucleotide-binding</keyword>
<feature type="coiled-coil region" evidence="12">
    <location>
        <begin position="508"/>
        <end position="542"/>
    </location>
</feature>
<dbReference type="InterPro" id="IPR035965">
    <property type="entry name" value="PAS-like_dom_sf"/>
</dbReference>
<evidence type="ECO:0000256" key="8">
    <source>
        <dbReference type="ARBA" id="ARBA00023012"/>
    </source>
</evidence>
<dbReference type="InterPro" id="IPR013767">
    <property type="entry name" value="PAS_fold"/>
</dbReference>
<keyword evidence="19" id="KW-1185">Reference proteome</keyword>
<dbReference type="CDD" id="cd17546">
    <property type="entry name" value="REC_hyHK_CKI1_RcsC-like"/>
    <property type="match status" value="1"/>
</dbReference>
<dbReference type="PRINTS" id="PR00344">
    <property type="entry name" value="BCTRLSENSOR"/>
</dbReference>
<keyword evidence="13" id="KW-0472">Membrane</keyword>
<comment type="subunit">
    <text evidence="9">At low DSF concentrations, interacts with RpfF.</text>
</comment>
<dbReference type="SMART" id="SM00086">
    <property type="entry name" value="PAC"/>
    <property type="match status" value="4"/>
</dbReference>
<dbReference type="AlphaFoldDB" id="A0A1T4MH55"/>
<evidence type="ECO:0000259" key="17">
    <source>
        <dbReference type="PROSITE" id="PS50113"/>
    </source>
</evidence>
<dbReference type="FunFam" id="1.10.287.130:FF:000002">
    <property type="entry name" value="Two-component osmosensing histidine kinase"/>
    <property type="match status" value="1"/>
</dbReference>